<dbReference type="GO" id="GO:0006826">
    <property type="term" value="P:iron ion transport"/>
    <property type="evidence" value="ECO:0007669"/>
    <property type="project" value="TreeGrafter"/>
</dbReference>
<feature type="signal peptide" evidence="9">
    <location>
        <begin position="1"/>
        <end position="19"/>
    </location>
</feature>
<keyword evidence="6 8" id="KW-0472">Membrane</keyword>
<feature type="domain" description="Ferric oxidoreductase" evidence="10">
    <location>
        <begin position="280"/>
        <end position="378"/>
    </location>
</feature>
<evidence type="ECO:0000256" key="7">
    <source>
        <dbReference type="SAM" id="MobiDB-lite"/>
    </source>
</evidence>
<feature type="transmembrane region" description="Helical" evidence="8">
    <location>
        <begin position="235"/>
        <end position="253"/>
    </location>
</feature>
<protein>
    <recommendedName>
        <fullName evidence="10">Ferric oxidoreductase domain-containing protein</fullName>
    </recommendedName>
</protein>
<feature type="region of interest" description="Disordered" evidence="7">
    <location>
        <begin position="467"/>
        <end position="515"/>
    </location>
</feature>
<accession>A0A8H4R9K8</accession>
<evidence type="ECO:0000256" key="9">
    <source>
        <dbReference type="SAM" id="SignalP"/>
    </source>
</evidence>
<feature type="transmembrane region" description="Helical" evidence="8">
    <location>
        <begin position="273"/>
        <end position="292"/>
    </location>
</feature>
<evidence type="ECO:0000259" key="10">
    <source>
        <dbReference type="Pfam" id="PF01794"/>
    </source>
</evidence>
<evidence type="ECO:0000313" key="11">
    <source>
        <dbReference type="EMBL" id="KAF4624715.1"/>
    </source>
</evidence>
<dbReference type="EMBL" id="JAAMPI010001574">
    <property type="protein sequence ID" value="KAF4624715.1"/>
    <property type="molecule type" value="Genomic_DNA"/>
</dbReference>
<gene>
    <name evidence="11" type="ORF">G7Y89_g13456</name>
</gene>
<dbReference type="PANTHER" id="PTHR32361">
    <property type="entry name" value="FERRIC/CUPRIC REDUCTASE TRANSMEMBRANE COMPONENT"/>
    <property type="match status" value="1"/>
</dbReference>
<dbReference type="GO" id="GO:0006879">
    <property type="term" value="P:intracellular iron ion homeostasis"/>
    <property type="evidence" value="ECO:0007669"/>
    <property type="project" value="TreeGrafter"/>
</dbReference>
<feature type="transmembrane region" description="Helical" evidence="8">
    <location>
        <begin position="343"/>
        <end position="363"/>
    </location>
</feature>
<organism evidence="11 12">
    <name type="scientific">Cudoniella acicularis</name>
    <dbReference type="NCBI Taxonomy" id="354080"/>
    <lineage>
        <taxon>Eukaryota</taxon>
        <taxon>Fungi</taxon>
        <taxon>Dikarya</taxon>
        <taxon>Ascomycota</taxon>
        <taxon>Pezizomycotina</taxon>
        <taxon>Leotiomycetes</taxon>
        <taxon>Helotiales</taxon>
        <taxon>Tricladiaceae</taxon>
        <taxon>Cudoniella</taxon>
    </lineage>
</organism>
<keyword evidence="4 8" id="KW-1133">Transmembrane helix</keyword>
<dbReference type="PANTHER" id="PTHR32361:SF9">
    <property type="entry name" value="FERRIC REDUCTASE TRANSMEMBRANE COMPONENT 3-RELATED"/>
    <property type="match status" value="1"/>
</dbReference>
<keyword evidence="12" id="KW-1185">Reference proteome</keyword>
<feature type="transmembrane region" description="Helical" evidence="8">
    <location>
        <begin position="375"/>
        <end position="393"/>
    </location>
</feature>
<feature type="transmembrane region" description="Helical" evidence="8">
    <location>
        <begin position="312"/>
        <end position="336"/>
    </location>
</feature>
<dbReference type="Proteomes" id="UP000566819">
    <property type="component" value="Unassembled WGS sequence"/>
</dbReference>
<evidence type="ECO:0000256" key="1">
    <source>
        <dbReference type="ARBA" id="ARBA00004141"/>
    </source>
</evidence>
<dbReference type="AlphaFoldDB" id="A0A8H4R9K8"/>
<evidence type="ECO:0000256" key="2">
    <source>
        <dbReference type="ARBA" id="ARBA00022448"/>
    </source>
</evidence>
<evidence type="ECO:0000256" key="3">
    <source>
        <dbReference type="ARBA" id="ARBA00022692"/>
    </source>
</evidence>
<dbReference type="GO" id="GO:0015677">
    <property type="term" value="P:copper ion import"/>
    <property type="evidence" value="ECO:0007669"/>
    <property type="project" value="TreeGrafter"/>
</dbReference>
<proteinExistence type="predicted"/>
<comment type="subcellular location">
    <subcellularLocation>
        <location evidence="1">Membrane</location>
        <topology evidence="1">Multi-pass membrane protein</topology>
    </subcellularLocation>
</comment>
<comment type="caution">
    <text evidence="11">The sequence shown here is derived from an EMBL/GenBank/DDBJ whole genome shotgun (WGS) entry which is preliminary data.</text>
</comment>
<dbReference type="InterPro" id="IPR013130">
    <property type="entry name" value="Fe3_Rdtase_TM_dom"/>
</dbReference>
<evidence type="ECO:0000256" key="5">
    <source>
        <dbReference type="ARBA" id="ARBA00023065"/>
    </source>
</evidence>
<dbReference type="OrthoDB" id="167398at2759"/>
<keyword evidence="2" id="KW-0813">Transport</keyword>
<evidence type="ECO:0000256" key="6">
    <source>
        <dbReference type="ARBA" id="ARBA00023136"/>
    </source>
</evidence>
<feature type="compositionally biased region" description="Basic and acidic residues" evidence="7">
    <location>
        <begin position="477"/>
        <end position="489"/>
    </location>
</feature>
<keyword evidence="3 8" id="KW-0812">Transmembrane</keyword>
<sequence length="515" mass="58404">MKFSFAIWLRCLLTTPVLGGGLVGYGIYPYNPYCGFTCDRSLSLLMLDCSTDMGMGSGMSMSNSVMTSAVCRAIDTNWLTTLAWCMYTKCAEYDVATSDLEPFWEQQCTGDPTVAPKWGCSVTLTKITSPPTQELNSTATDLNFTALVNEDTYLSQWNALTLVQRENGVEGAYGIALFVTGFGIPIILTWLGYVPYVSGLLDKIKLYIVYPSIIGTYQIRPLPYRLGNAPTIGQGLYIAMFFILNLTLTAVNYRSKIAMAWYATMQKEVTAYIFYRTEVFAFVLLPLLLLFSSRNNILLWMTNWSHSTYLLLHRWVARIFTLQVLLHSLLALPLYYPGYAYEFFLISHIVLSVFIIVGCWYHVYYWIGLTWGYETWLYAACAVWFFDRLARVGRILKKGVRRSKVTDLGGGYVRIDVAGIRWGSEPGKHVYAYFPTLTPLRPWENHPFSILPTVSLHSSFHNPSLENISPAEGSDQIDVKKHDGITERTKSKKTSLGSRPTLRPAITGRRRHRNY</sequence>
<keyword evidence="5" id="KW-0406">Ion transport</keyword>
<feature type="chain" id="PRO_5034455044" description="Ferric oxidoreductase domain-containing protein" evidence="9">
    <location>
        <begin position="20"/>
        <end position="515"/>
    </location>
</feature>
<dbReference type="GO" id="GO:0000293">
    <property type="term" value="F:ferric-chelate reductase activity"/>
    <property type="evidence" value="ECO:0007669"/>
    <property type="project" value="TreeGrafter"/>
</dbReference>
<dbReference type="InterPro" id="IPR051410">
    <property type="entry name" value="Ferric/Cupric_Reductase"/>
</dbReference>
<name>A0A8H4R9K8_9HELO</name>
<evidence type="ECO:0000313" key="12">
    <source>
        <dbReference type="Proteomes" id="UP000566819"/>
    </source>
</evidence>
<evidence type="ECO:0000256" key="4">
    <source>
        <dbReference type="ARBA" id="ARBA00022989"/>
    </source>
</evidence>
<keyword evidence="9" id="KW-0732">Signal</keyword>
<dbReference type="GO" id="GO:0005886">
    <property type="term" value="C:plasma membrane"/>
    <property type="evidence" value="ECO:0007669"/>
    <property type="project" value="TreeGrafter"/>
</dbReference>
<dbReference type="Pfam" id="PF01794">
    <property type="entry name" value="Ferric_reduct"/>
    <property type="match status" value="1"/>
</dbReference>
<reference evidence="11 12" key="1">
    <citation type="submission" date="2020-03" db="EMBL/GenBank/DDBJ databases">
        <title>Draft Genome Sequence of Cudoniella acicularis.</title>
        <authorList>
            <person name="Buettner E."/>
            <person name="Kellner H."/>
        </authorList>
    </citation>
    <scope>NUCLEOTIDE SEQUENCE [LARGE SCALE GENOMIC DNA]</scope>
    <source>
        <strain evidence="11 12">DSM 108380</strain>
    </source>
</reference>
<feature type="transmembrane region" description="Helical" evidence="8">
    <location>
        <begin position="172"/>
        <end position="194"/>
    </location>
</feature>
<evidence type="ECO:0000256" key="8">
    <source>
        <dbReference type="SAM" id="Phobius"/>
    </source>
</evidence>